<evidence type="ECO:0000313" key="3">
    <source>
        <dbReference type="Proteomes" id="UP000280008"/>
    </source>
</evidence>
<accession>A0A495IJJ2</accession>
<comment type="caution">
    <text evidence="2">The sequence shown here is derived from an EMBL/GenBank/DDBJ whole genome shotgun (WGS) entry which is preliminary data.</text>
</comment>
<feature type="signal peptide" evidence="1">
    <location>
        <begin position="1"/>
        <end position="31"/>
    </location>
</feature>
<dbReference type="AlphaFoldDB" id="A0A495IJJ2"/>
<protein>
    <recommendedName>
        <fullName evidence="4">Bacterial Ig domain-containing protein</fullName>
    </recommendedName>
</protein>
<feature type="chain" id="PRO_5019867992" description="Bacterial Ig domain-containing protein" evidence="1">
    <location>
        <begin position="32"/>
        <end position="341"/>
    </location>
</feature>
<dbReference type="Gene3D" id="2.60.40.10">
    <property type="entry name" value="Immunoglobulins"/>
    <property type="match status" value="1"/>
</dbReference>
<reference evidence="2 3" key="1">
    <citation type="submission" date="2018-10" db="EMBL/GenBank/DDBJ databases">
        <title>Sequencing the genomes of 1000 actinobacteria strains.</title>
        <authorList>
            <person name="Klenk H.-P."/>
        </authorList>
    </citation>
    <scope>NUCLEOTIDE SEQUENCE [LARGE SCALE GENOMIC DNA]</scope>
    <source>
        <strain evidence="2 3">DSM 17894</strain>
    </source>
</reference>
<dbReference type="GO" id="GO:0005975">
    <property type="term" value="P:carbohydrate metabolic process"/>
    <property type="evidence" value="ECO:0007669"/>
    <property type="project" value="UniProtKB-ARBA"/>
</dbReference>
<dbReference type="EMBL" id="RBKS01000001">
    <property type="protein sequence ID" value="RKR76133.1"/>
    <property type="molecule type" value="Genomic_DNA"/>
</dbReference>
<evidence type="ECO:0000256" key="1">
    <source>
        <dbReference type="SAM" id="SignalP"/>
    </source>
</evidence>
<evidence type="ECO:0008006" key="4">
    <source>
        <dbReference type="Google" id="ProtNLM"/>
    </source>
</evidence>
<dbReference type="RefSeq" id="WP_121371089.1">
    <property type="nucleotide sequence ID" value="NZ_RBKS01000001.1"/>
</dbReference>
<organism evidence="2 3">
    <name type="scientific">Frondihabitans australicus</name>
    <dbReference type="NCBI Taxonomy" id="386892"/>
    <lineage>
        <taxon>Bacteria</taxon>
        <taxon>Bacillati</taxon>
        <taxon>Actinomycetota</taxon>
        <taxon>Actinomycetes</taxon>
        <taxon>Micrococcales</taxon>
        <taxon>Microbacteriaceae</taxon>
        <taxon>Frondihabitans</taxon>
    </lineage>
</organism>
<dbReference type="OrthoDB" id="8781117at2"/>
<evidence type="ECO:0000313" key="2">
    <source>
        <dbReference type="EMBL" id="RKR76133.1"/>
    </source>
</evidence>
<dbReference type="Proteomes" id="UP000280008">
    <property type="component" value="Unassembled WGS sequence"/>
</dbReference>
<keyword evidence="3" id="KW-1185">Reference proteome</keyword>
<dbReference type="InterPro" id="IPR013783">
    <property type="entry name" value="Ig-like_fold"/>
</dbReference>
<gene>
    <name evidence="2" type="ORF">C8E83_3298</name>
</gene>
<keyword evidence="1" id="KW-0732">Signal</keyword>
<proteinExistence type="predicted"/>
<name>A0A495IJJ2_9MICO</name>
<sequence>MNRLRSAAAGLTTLGIAALLAASTSIAPASAKQEAMLVPLIFGTKDPSLYFAFDDDLQAVGYLSLDEARRKAGWVHVDALSEPTKVVLADGSCLTNIADGTGQRAAARPCASPTPSRQLWTVNASMLSTADPVVAGQPALTYAYPTSLGIAMLAAGAQYTIFKGAENRMLPLRATVSSVDSAARTAAITGRARPNSTILIDGDPTLRVPVANDGVWSYSATALQPGRTRITFEEWVGTDRTDSVTVAVDLAVDSTFRLTSPASGSTFTPGHLEFTGTGTPGAEVSITATNFSTGVVTTTVDDTGHWSFLRVMGDGAYVFDITQTAGGVSTTITGVTLTPAS</sequence>